<gene>
    <name evidence="1" type="ORF">METZ01_LOCUS491552</name>
</gene>
<evidence type="ECO:0000313" key="1">
    <source>
        <dbReference type="EMBL" id="SVE38698.1"/>
    </source>
</evidence>
<feature type="non-terminal residue" evidence="1">
    <location>
        <position position="86"/>
    </location>
</feature>
<organism evidence="1">
    <name type="scientific">marine metagenome</name>
    <dbReference type="NCBI Taxonomy" id="408172"/>
    <lineage>
        <taxon>unclassified sequences</taxon>
        <taxon>metagenomes</taxon>
        <taxon>ecological metagenomes</taxon>
    </lineage>
</organism>
<accession>A0A383D496</accession>
<dbReference type="EMBL" id="UINC01213774">
    <property type="protein sequence ID" value="SVE38698.1"/>
    <property type="molecule type" value="Genomic_DNA"/>
</dbReference>
<proteinExistence type="predicted"/>
<reference evidence="1" key="1">
    <citation type="submission" date="2018-05" db="EMBL/GenBank/DDBJ databases">
        <authorList>
            <person name="Lanie J.A."/>
            <person name="Ng W.-L."/>
            <person name="Kazmierczak K.M."/>
            <person name="Andrzejewski T.M."/>
            <person name="Davidsen T.M."/>
            <person name="Wayne K.J."/>
            <person name="Tettelin H."/>
            <person name="Glass J.I."/>
            <person name="Rusch D."/>
            <person name="Podicherti R."/>
            <person name="Tsui H.-C.T."/>
            <person name="Winkler M.E."/>
        </authorList>
    </citation>
    <scope>NUCLEOTIDE SEQUENCE</scope>
</reference>
<name>A0A383D496_9ZZZZ</name>
<dbReference type="AlphaFoldDB" id="A0A383D496"/>
<protein>
    <submittedName>
        <fullName evidence="1">Uncharacterized protein</fullName>
    </submittedName>
</protein>
<sequence>MCTSVRKLQPTPRLRQTTNSHVLPTIAYGTIFPPISKRATAHYNPFSNPPPTRTLTVKINKIQAFPMAYPEPHYKGIERYITLVRI</sequence>